<evidence type="ECO:0000313" key="5">
    <source>
        <dbReference type="EMBL" id="QKD05256.1"/>
    </source>
</evidence>
<dbReference type="GO" id="GO:0008289">
    <property type="term" value="F:lipid binding"/>
    <property type="evidence" value="ECO:0007669"/>
    <property type="project" value="UniProtKB-UniRule"/>
</dbReference>
<dbReference type="RefSeq" id="WP_027033779.1">
    <property type="nucleotide sequence ID" value="NZ_CP033367.1"/>
</dbReference>
<dbReference type="PANTHER" id="PTHR10612">
    <property type="entry name" value="APOLIPOPROTEIN D"/>
    <property type="match status" value="1"/>
</dbReference>
<feature type="signal peptide" evidence="2">
    <location>
        <begin position="1"/>
        <end position="26"/>
    </location>
</feature>
<evidence type="ECO:0000256" key="3">
    <source>
        <dbReference type="PIRSR" id="PIRSR036893-52"/>
    </source>
</evidence>
<keyword evidence="3" id="KW-0564">Palmitate</keyword>
<dbReference type="InterPro" id="IPR022271">
    <property type="entry name" value="Lipocalin_ApoD"/>
</dbReference>
<feature type="chain" id="PRO_5027204632" description="Outer membrane lipoprotein Blc" evidence="2">
    <location>
        <begin position="27"/>
        <end position="177"/>
    </location>
</feature>
<evidence type="ECO:0000256" key="2">
    <source>
        <dbReference type="PIRNR" id="PIRNR036893"/>
    </source>
</evidence>
<sequence>MHSAKIRNVVLAAIALMGLSMCYATAASKAPEPVRSVDPSRLFKGTWLEIARRPMWITDGCVAGTTSYARKTPRLVDVVDACHQGIPTGRLRSISGAGTLDPKTHAKLHVRYGFFISRDYWIIDHDPNYQWFIEASPDFKDAWIFTRKVPSKKLLQKLVRRVEALGYDTNKFEYPAP</sequence>
<keyword evidence="2" id="KW-0998">Cell outer membrane</keyword>
<evidence type="ECO:0000259" key="4">
    <source>
        <dbReference type="Pfam" id="PF08212"/>
    </source>
</evidence>
<dbReference type="AlphaFoldDB" id="A0A6M7WUL7"/>
<keyword evidence="2" id="KW-0732">Signal</keyword>
<feature type="domain" description="Lipocalin/cytosolic fatty-acid binding" evidence="4">
    <location>
        <begin position="43"/>
        <end position="176"/>
    </location>
</feature>
<dbReference type="CDD" id="cd19438">
    <property type="entry name" value="lipocalin_Blc-like"/>
    <property type="match status" value="1"/>
</dbReference>
<feature type="lipid moiety-binding region" description="S-diacylglycerol cysteine" evidence="3">
    <location>
        <position position="22"/>
    </location>
</feature>
<dbReference type="PIRSF" id="PIRSF036893">
    <property type="entry name" value="Lipocalin_ApoD"/>
    <property type="match status" value="1"/>
</dbReference>
<comment type="similarity">
    <text evidence="1 2">Belongs to the calycin superfamily. Lipocalin family.</text>
</comment>
<dbReference type="InterPro" id="IPR000566">
    <property type="entry name" value="Lipocln_cytosolic_FA-bd_dom"/>
</dbReference>
<keyword evidence="2 3" id="KW-0449">Lipoprotein</keyword>
<accession>A0A6M7WUL7</accession>
<protein>
    <recommendedName>
        <fullName evidence="2">Outer membrane lipoprotein Blc</fullName>
    </recommendedName>
</protein>
<dbReference type="InterPro" id="IPR012674">
    <property type="entry name" value="Calycin"/>
</dbReference>
<feature type="lipid moiety-binding region" description="N-palmitoyl cysteine" evidence="3">
    <location>
        <position position="22"/>
    </location>
</feature>
<dbReference type="Gene3D" id="2.40.128.20">
    <property type="match status" value="1"/>
</dbReference>
<evidence type="ECO:0000256" key="1">
    <source>
        <dbReference type="ARBA" id="ARBA00006889"/>
    </source>
</evidence>
<dbReference type="PANTHER" id="PTHR10612:SF34">
    <property type="entry name" value="APOLIPOPROTEIN D"/>
    <property type="match status" value="1"/>
</dbReference>
<evidence type="ECO:0000313" key="6">
    <source>
        <dbReference type="Proteomes" id="UP000503017"/>
    </source>
</evidence>
<name>A0A6M7WUL7_RHILI</name>
<dbReference type="Proteomes" id="UP000503017">
    <property type="component" value="Chromosome"/>
</dbReference>
<comment type="function">
    <text evidence="2">Involved in the storage or transport of lipids necessary for membrane maintenance under stressful conditions. Displays a binding preference for lysophospholipids.</text>
</comment>
<dbReference type="SUPFAM" id="SSF50814">
    <property type="entry name" value="Lipocalins"/>
    <property type="match status" value="1"/>
</dbReference>
<dbReference type="InterPro" id="IPR047202">
    <property type="entry name" value="Lipocalin_Blc-like_dom"/>
</dbReference>
<comment type="subcellular location">
    <subcellularLocation>
        <location evidence="2">Cell outer membrane</location>
    </subcellularLocation>
</comment>
<organism evidence="5 6">
    <name type="scientific">Mesorhizobium loti R88b</name>
    <dbReference type="NCBI Taxonomy" id="935548"/>
    <lineage>
        <taxon>Bacteria</taxon>
        <taxon>Pseudomonadati</taxon>
        <taxon>Pseudomonadota</taxon>
        <taxon>Alphaproteobacteria</taxon>
        <taxon>Hyphomicrobiales</taxon>
        <taxon>Phyllobacteriaceae</taxon>
        <taxon>Mesorhizobium</taxon>
    </lineage>
</organism>
<reference evidence="5 6" key="1">
    <citation type="submission" date="2018-10" db="EMBL/GenBank/DDBJ databases">
        <authorList>
            <person name="Perry B.J."/>
            <person name="Sullivan J.T."/>
            <person name="Murphy R.J.T."/>
            <person name="Ramsay J.P."/>
            <person name="Ronson C.W."/>
        </authorList>
    </citation>
    <scope>NUCLEOTIDE SEQUENCE [LARGE SCALE GENOMIC DNA]</scope>
    <source>
        <strain evidence="5 6">R88b</strain>
    </source>
</reference>
<gene>
    <name evidence="5" type="ORF">EB235_30345</name>
</gene>
<dbReference type="GO" id="GO:0009279">
    <property type="term" value="C:cell outer membrane"/>
    <property type="evidence" value="ECO:0007669"/>
    <property type="project" value="UniProtKB-SubCell"/>
</dbReference>
<proteinExistence type="inferred from homology"/>
<dbReference type="EMBL" id="CP033367">
    <property type="protein sequence ID" value="QKD05256.1"/>
    <property type="molecule type" value="Genomic_DNA"/>
</dbReference>
<comment type="subunit">
    <text evidence="2">Homodimer.</text>
</comment>
<keyword evidence="2" id="KW-0446">Lipid-binding</keyword>
<dbReference type="GO" id="GO:0006950">
    <property type="term" value="P:response to stress"/>
    <property type="evidence" value="ECO:0007669"/>
    <property type="project" value="UniProtKB-ARBA"/>
</dbReference>
<keyword evidence="2" id="KW-0472">Membrane</keyword>
<dbReference type="Pfam" id="PF08212">
    <property type="entry name" value="Lipocalin_2"/>
    <property type="match status" value="1"/>
</dbReference>